<evidence type="ECO:0000313" key="2">
    <source>
        <dbReference type="EMBL" id="MQT27532.1"/>
    </source>
</evidence>
<dbReference type="EMBL" id="WIVT01000038">
    <property type="protein sequence ID" value="MQU18920.1"/>
    <property type="molecule type" value="Genomic_DNA"/>
</dbReference>
<feature type="chain" id="PRO_5044632223" evidence="1">
    <location>
        <begin position="30"/>
        <end position="162"/>
    </location>
</feature>
<dbReference type="EMBL" id="WIWP01000036">
    <property type="protein sequence ID" value="MQT27532.1"/>
    <property type="molecule type" value="Genomic_DNA"/>
</dbReference>
<feature type="signal peptide" evidence="1">
    <location>
        <begin position="1"/>
        <end position="29"/>
    </location>
</feature>
<reference evidence="4 5" key="1">
    <citation type="submission" date="2019-10" db="EMBL/GenBank/DDBJ databases">
        <title>Evaluation of single-gene subtyping targets for Pseudomonas.</title>
        <authorList>
            <person name="Reichler S.J."/>
            <person name="Orsi R.H."/>
            <person name="Wiedmann M."/>
            <person name="Martin N.H."/>
            <person name="Murphy S.I."/>
        </authorList>
    </citation>
    <scope>NUCLEOTIDE SEQUENCE [LARGE SCALE GENOMIC DNA]</scope>
    <source>
        <strain evidence="2 5">FSL R10-0802</strain>
        <strain evidence="3 4">FSL R10-1594</strain>
    </source>
</reference>
<dbReference type="Proteomes" id="UP000443000">
    <property type="component" value="Unassembled WGS sequence"/>
</dbReference>
<evidence type="ECO:0000313" key="3">
    <source>
        <dbReference type="EMBL" id="MQU18920.1"/>
    </source>
</evidence>
<sequence>MNIKRMNHPKSFFAMSLTVLFAATMNAQAKQPSPVNVPAGTSVVCEAYSGQNTITIEPDSNAQTTVLSMSCGIADGYTAGNSRFVAELIGSHDTTKGRAVTAWNQLSFPYVFRANGTHRVTFEINDSELFESREWFDGKLRMSFKRDFVFAKKIMKGPAHER</sequence>
<evidence type="ECO:0000313" key="5">
    <source>
        <dbReference type="Proteomes" id="UP000713985"/>
    </source>
</evidence>
<dbReference type="RefSeq" id="WP_095025985.1">
    <property type="nucleotide sequence ID" value="NZ_WIVT01000038.1"/>
</dbReference>
<evidence type="ECO:0000313" key="4">
    <source>
        <dbReference type="Proteomes" id="UP000443000"/>
    </source>
</evidence>
<gene>
    <name evidence="3" type="ORF">GHN41_21075</name>
    <name evidence="2" type="ORF">GHN94_17105</name>
</gene>
<evidence type="ECO:0000256" key="1">
    <source>
        <dbReference type="SAM" id="SignalP"/>
    </source>
</evidence>
<comment type="caution">
    <text evidence="3">The sequence shown here is derived from an EMBL/GenBank/DDBJ whole genome shotgun (WGS) entry which is preliminary data.</text>
</comment>
<dbReference type="AlphaFoldDB" id="A0A6G1W943"/>
<keyword evidence="1" id="KW-0732">Signal</keyword>
<accession>A0A6G1W943</accession>
<name>A0A6G1W943_9PSED</name>
<proteinExistence type="predicted"/>
<organism evidence="3 4">
    <name type="scientific">Pseudomonas helleri</name>
    <dbReference type="NCBI Taxonomy" id="1608996"/>
    <lineage>
        <taxon>Bacteria</taxon>
        <taxon>Pseudomonadati</taxon>
        <taxon>Pseudomonadota</taxon>
        <taxon>Gammaproteobacteria</taxon>
        <taxon>Pseudomonadales</taxon>
        <taxon>Pseudomonadaceae</taxon>
        <taxon>Pseudomonas</taxon>
    </lineage>
</organism>
<dbReference type="Proteomes" id="UP000713985">
    <property type="component" value="Unassembled WGS sequence"/>
</dbReference>
<protein>
    <submittedName>
        <fullName evidence="3">Uncharacterized protein</fullName>
    </submittedName>
</protein>
<keyword evidence="5" id="KW-1185">Reference proteome</keyword>